<gene>
    <name evidence="1" type="ORF">ACFFTR_45910</name>
</gene>
<dbReference type="RefSeq" id="WP_380031145.1">
    <property type="nucleotide sequence ID" value="NZ_JBHMCA010000081.1"/>
</dbReference>
<dbReference type="EMBL" id="JBHMCA010000081">
    <property type="protein sequence ID" value="MFB9450464.1"/>
    <property type="molecule type" value="Genomic_DNA"/>
</dbReference>
<dbReference type="Proteomes" id="UP001589608">
    <property type="component" value="Unassembled WGS sequence"/>
</dbReference>
<reference evidence="1 2" key="1">
    <citation type="submission" date="2024-09" db="EMBL/GenBank/DDBJ databases">
        <authorList>
            <person name="Sun Q."/>
            <person name="Mori K."/>
        </authorList>
    </citation>
    <scope>NUCLEOTIDE SEQUENCE [LARGE SCALE GENOMIC DNA]</scope>
    <source>
        <strain evidence="1 2">JCM 3307</strain>
    </source>
</reference>
<evidence type="ECO:0000313" key="2">
    <source>
        <dbReference type="Proteomes" id="UP001589608"/>
    </source>
</evidence>
<organism evidence="1 2">
    <name type="scientific">Dactylosporangium vinaceum</name>
    <dbReference type="NCBI Taxonomy" id="53362"/>
    <lineage>
        <taxon>Bacteria</taxon>
        <taxon>Bacillati</taxon>
        <taxon>Actinomycetota</taxon>
        <taxon>Actinomycetes</taxon>
        <taxon>Micromonosporales</taxon>
        <taxon>Micromonosporaceae</taxon>
        <taxon>Dactylosporangium</taxon>
    </lineage>
</organism>
<comment type="caution">
    <text evidence="1">The sequence shown here is derived from an EMBL/GenBank/DDBJ whole genome shotgun (WGS) entry which is preliminary data.</text>
</comment>
<keyword evidence="2" id="KW-1185">Reference proteome</keyword>
<feature type="non-terminal residue" evidence="1">
    <location>
        <position position="1"/>
    </location>
</feature>
<accession>A0ABV5MNM5</accession>
<proteinExistence type="predicted"/>
<name>A0ABV5MNM5_9ACTN</name>
<protein>
    <submittedName>
        <fullName evidence="1">Uncharacterized protein</fullName>
    </submittedName>
</protein>
<sequence>PKYRPDCAAAAPSVLAAAFAEGIMTAATDTATTPTTPPISALIANDLFPPRRAEGLLATLVSLLPVI</sequence>
<evidence type="ECO:0000313" key="1">
    <source>
        <dbReference type="EMBL" id="MFB9450464.1"/>
    </source>
</evidence>